<evidence type="ECO:0000256" key="1">
    <source>
        <dbReference type="SAM" id="Phobius"/>
    </source>
</evidence>
<accession>A0AAV8X7Y1</accession>
<keyword evidence="1" id="KW-0472">Membrane</keyword>
<proteinExistence type="predicted"/>
<keyword evidence="3" id="KW-1185">Reference proteome</keyword>
<organism evidence="2 3">
    <name type="scientific">Aromia moschata</name>
    <dbReference type="NCBI Taxonomy" id="1265417"/>
    <lineage>
        <taxon>Eukaryota</taxon>
        <taxon>Metazoa</taxon>
        <taxon>Ecdysozoa</taxon>
        <taxon>Arthropoda</taxon>
        <taxon>Hexapoda</taxon>
        <taxon>Insecta</taxon>
        <taxon>Pterygota</taxon>
        <taxon>Neoptera</taxon>
        <taxon>Endopterygota</taxon>
        <taxon>Coleoptera</taxon>
        <taxon>Polyphaga</taxon>
        <taxon>Cucujiformia</taxon>
        <taxon>Chrysomeloidea</taxon>
        <taxon>Cerambycidae</taxon>
        <taxon>Cerambycinae</taxon>
        <taxon>Callichromatini</taxon>
        <taxon>Aromia</taxon>
    </lineage>
</organism>
<protein>
    <submittedName>
        <fullName evidence="2">Uncharacterized protein</fullName>
    </submittedName>
</protein>
<feature type="transmembrane region" description="Helical" evidence="1">
    <location>
        <begin position="6"/>
        <end position="30"/>
    </location>
</feature>
<feature type="transmembrane region" description="Helical" evidence="1">
    <location>
        <begin position="42"/>
        <end position="62"/>
    </location>
</feature>
<comment type="caution">
    <text evidence="2">The sequence shown here is derived from an EMBL/GenBank/DDBJ whole genome shotgun (WGS) entry which is preliminary data.</text>
</comment>
<dbReference type="EMBL" id="JAPWTK010000947">
    <property type="protein sequence ID" value="KAJ8935037.1"/>
    <property type="molecule type" value="Genomic_DNA"/>
</dbReference>
<name>A0AAV8X7Y1_9CUCU</name>
<sequence length="168" mass="19667">MGCISSSLLISSFLCLCSLFTPFTFLKYFISIAPILTIQNRSVYCFINPHFCLFGNLFFFSINPLFNAKYVRFACPILLFNSQSILPSSSNVTPKLYSWSGYWNIRRRNKKLDVFHETPNYYTFLDAHFANQVGIFRRRLKLIFNLLLSFNLLLKMPTWLAKRASRKV</sequence>
<gene>
    <name evidence="2" type="ORF">NQ318_019493</name>
</gene>
<dbReference type="Proteomes" id="UP001162162">
    <property type="component" value="Unassembled WGS sequence"/>
</dbReference>
<keyword evidence="1" id="KW-0812">Transmembrane</keyword>
<reference evidence="2" key="1">
    <citation type="journal article" date="2023" name="Insect Mol. Biol.">
        <title>Genome sequencing provides insights into the evolution of gene families encoding plant cell wall-degrading enzymes in longhorned beetles.</title>
        <authorList>
            <person name="Shin N.R."/>
            <person name="Okamura Y."/>
            <person name="Kirsch R."/>
            <person name="Pauchet Y."/>
        </authorList>
    </citation>
    <scope>NUCLEOTIDE SEQUENCE</scope>
    <source>
        <strain evidence="2">AMC_N1</strain>
    </source>
</reference>
<evidence type="ECO:0000313" key="3">
    <source>
        <dbReference type="Proteomes" id="UP001162162"/>
    </source>
</evidence>
<keyword evidence="1" id="KW-1133">Transmembrane helix</keyword>
<dbReference type="AlphaFoldDB" id="A0AAV8X7Y1"/>
<evidence type="ECO:0000313" key="2">
    <source>
        <dbReference type="EMBL" id="KAJ8935037.1"/>
    </source>
</evidence>
<feature type="transmembrane region" description="Helical" evidence="1">
    <location>
        <begin position="142"/>
        <end position="161"/>
    </location>
</feature>